<dbReference type="EMBL" id="QGKX02001290">
    <property type="protein sequence ID" value="KAF3538103.1"/>
    <property type="molecule type" value="Genomic_DNA"/>
</dbReference>
<evidence type="ECO:0000313" key="1">
    <source>
        <dbReference type="EMBL" id="KAF3538103.1"/>
    </source>
</evidence>
<protein>
    <submittedName>
        <fullName evidence="1">Uncharacterized protein</fullName>
    </submittedName>
</protein>
<proteinExistence type="predicted"/>
<reference evidence="1" key="1">
    <citation type="submission" date="2019-12" db="EMBL/GenBank/DDBJ databases">
        <title>Genome sequencing and annotation of Brassica cretica.</title>
        <authorList>
            <person name="Studholme D.J."/>
            <person name="Sarris P."/>
        </authorList>
    </citation>
    <scope>NUCLEOTIDE SEQUENCE</scope>
    <source>
        <strain evidence="1">PFS-109/04</strain>
        <tissue evidence="1">Leaf</tissue>
    </source>
</reference>
<name>A0A8S9QDV6_BRACR</name>
<dbReference type="AlphaFoldDB" id="A0A8S9QDV6"/>
<sequence>MKVDPFALGYGLPLYSCVDVDGRNGRNQVFLLVGTWRPITYALESIGAALSRQASLRRDIASVIPFHRTSRRDVLRFSEHKIVAMFSGQALGLDAGGMCSIGALPLWIRGFGRSTQL</sequence>
<dbReference type="Proteomes" id="UP000712600">
    <property type="component" value="Unassembled WGS sequence"/>
</dbReference>
<accession>A0A8S9QDV6</accession>
<gene>
    <name evidence="1" type="ORF">F2Q69_00021326</name>
</gene>
<organism evidence="1 2">
    <name type="scientific">Brassica cretica</name>
    <name type="common">Mustard</name>
    <dbReference type="NCBI Taxonomy" id="69181"/>
    <lineage>
        <taxon>Eukaryota</taxon>
        <taxon>Viridiplantae</taxon>
        <taxon>Streptophyta</taxon>
        <taxon>Embryophyta</taxon>
        <taxon>Tracheophyta</taxon>
        <taxon>Spermatophyta</taxon>
        <taxon>Magnoliopsida</taxon>
        <taxon>eudicotyledons</taxon>
        <taxon>Gunneridae</taxon>
        <taxon>Pentapetalae</taxon>
        <taxon>rosids</taxon>
        <taxon>malvids</taxon>
        <taxon>Brassicales</taxon>
        <taxon>Brassicaceae</taxon>
        <taxon>Brassiceae</taxon>
        <taxon>Brassica</taxon>
    </lineage>
</organism>
<comment type="caution">
    <text evidence="1">The sequence shown here is derived from an EMBL/GenBank/DDBJ whole genome shotgun (WGS) entry which is preliminary data.</text>
</comment>
<evidence type="ECO:0000313" key="2">
    <source>
        <dbReference type="Proteomes" id="UP000712600"/>
    </source>
</evidence>